<dbReference type="InterPro" id="IPR023900">
    <property type="entry name" value="CN_Hdrtase_asu/SCN_Hdrlase_gsu"/>
</dbReference>
<comment type="catalytic activity">
    <reaction evidence="5">
        <text>an aliphatic primary amide = an aliphatic nitrile + H2O</text>
        <dbReference type="Rhea" id="RHEA:12673"/>
        <dbReference type="ChEBI" id="CHEBI:15377"/>
        <dbReference type="ChEBI" id="CHEBI:65285"/>
        <dbReference type="ChEBI" id="CHEBI:80291"/>
        <dbReference type="EC" id="4.2.1.84"/>
    </reaction>
</comment>
<feature type="binding site" evidence="6">
    <location>
        <position position="144"/>
    </location>
    <ligand>
        <name>Fe(3+)</name>
        <dbReference type="ChEBI" id="CHEBI:29034"/>
    </ligand>
</feature>
<evidence type="ECO:0000256" key="1">
    <source>
        <dbReference type="ARBA" id="ARBA00009363"/>
    </source>
</evidence>
<feature type="binding site" evidence="6">
    <location>
        <position position="141"/>
    </location>
    <ligand>
        <name>Fe(3+)</name>
        <dbReference type="ChEBI" id="CHEBI:29034"/>
    </ligand>
</feature>
<dbReference type="PIRSF" id="PIRSF001426">
    <property type="entry name" value="NHase_alpha"/>
    <property type="match status" value="1"/>
</dbReference>
<dbReference type="AlphaFoldDB" id="A0AAW8E8S3"/>
<evidence type="ECO:0000313" key="9">
    <source>
        <dbReference type="EMBL" id="MDP9968954.1"/>
    </source>
</evidence>
<feature type="region of interest" description="Disordered" evidence="7">
    <location>
        <begin position="1"/>
        <end position="51"/>
    </location>
</feature>
<evidence type="ECO:0000256" key="7">
    <source>
        <dbReference type="SAM" id="MobiDB-lite"/>
    </source>
</evidence>
<dbReference type="GO" id="GO:0018822">
    <property type="term" value="F:nitrile hydratase activity"/>
    <property type="evidence" value="ECO:0007669"/>
    <property type="project" value="UniProtKB-EC"/>
</dbReference>
<dbReference type="Proteomes" id="UP001224845">
    <property type="component" value="Unassembled WGS sequence"/>
</dbReference>
<reference evidence="9" key="1">
    <citation type="submission" date="2023-07" db="EMBL/GenBank/DDBJ databases">
        <title>Sorghum-associated microbial communities from plants grown in Nebraska, USA.</title>
        <authorList>
            <person name="Schachtman D."/>
        </authorList>
    </citation>
    <scope>NUCLEOTIDE SEQUENCE</scope>
    <source>
        <strain evidence="9">DS3315</strain>
    </source>
</reference>
<comment type="caution">
    <text evidence="9">The sequence shown here is derived from an EMBL/GenBank/DDBJ whole genome shotgun (WGS) entry which is preliminary data.</text>
</comment>
<gene>
    <name evidence="9" type="ORF">J2W39_000177</name>
</gene>
<keyword evidence="4 9" id="KW-0456">Lyase</keyword>
<dbReference type="Gene3D" id="3.90.330.10">
    <property type="entry name" value="Nitrile hydratase alpha /Thiocyanate hydrolase gamma"/>
    <property type="match status" value="1"/>
</dbReference>
<proteinExistence type="inferred from homology"/>
<feature type="binding site" evidence="6">
    <location>
        <position position="145"/>
    </location>
    <ligand>
        <name>Fe(3+)</name>
        <dbReference type="ChEBI" id="CHEBI:29034"/>
    </ligand>
</feature>
<dbReference type="InterPro" id="IPR004232">
    <property type="entry name" value="CN_Hdrtase_a/SCN_Hdrlase_g"/>
</dbReference>
<dbReference type="NCBIfam" id="TIGR01323">
    <property type="entry name" value="nitrile_alph"/>
    <property type="match status" value="1"/>
</dbReference>
<dbReference type="GO" id="GO:0046914">
    <property type="term" value="F:transition metal ion binding"/>
    <property type="evidence" value="ECO:0007669"/>
    <property type="project" value="InterPro"/>
</dbReference>
<organism evidence="9 10">
    <name type="scientific">Variovorax paradoxus</name>
    <dbReference type="NCBI Taxonomy" id="34073"/>
    <lineage>
        <taxon>Bacteria</taxon>
        <taxon>Pseudomonadati</taxon>
        <taxon>Pseudomonadota</taxon>
        <taxon>Betaproteobacteria</taxon>
        <taxon>Burkholderiales</taxon>
        <taxon>Comamonadaceae</taxon>
        <taxon>Variovorax</taxon>
    </lineage>
</organism>
<accession>A0AAW8E8S3</accession>
<feature type="binding site" evidence="6">
    <location>
        <position position="146"/>
    </location>
    <ligand>
        <name>Fe(3+)</name>
        <dbReference type="ChEBI" id="CHEBI:29034"/>
    </ligand>
</feature>
<evidence type="ECO:0000256" key="2">
    <source>
        <dbReference type="ARBA" id="ARBA00013079"/>
    </source>
</evidence>
<feature type="domain" description="Nitrile hydratase alpha/Thiocyanate hydrolase gamma" evidence="8">
    <location>
        <begin position="52"/>
        <end position="231"/>
    </location>
</feature>
<protein>
    <recommendedName>
        <fullName evidence="2">nitrile hydratase</fullName>
        <ecNumber evidence="2">4.2.1.84</ecNumber>
    </recommendedName>
</protein>
<dbReference type="EMBL" id="JAUSRV010000001">
    <property type="protein sequence ID" value="MDP9968954.1"/>
    <property type="molecule type" value="Genomic_DNA"/>
</dbReference>
<dbReference type="InterPro" id="IPR018141">
    <property type="entry name" value="Nitrile_hydratase_asu"/>
</dbReference>
<sequence length="236" mass="26446">MTTKLRRTPARTVDAGRSRSSPRHPSLSRFTPHQEPPMKTQTSPSQTTTPSERAWALFKVLNDKNLIPDGYLEGLNDLFVNKFSPANGAQVVAKAWTDPAYRELLLRDGTAACEQFGFTGPQGEYIAALEDTPNVKNVIVCSLCSCTNWPVLGLPPEWYKGFEFRARMVREGRTVLRELGTELPDSTTVKVWDTSAETRYLVLPMRPEGSEHMNEEELRKLITKDVLIGVALPRVS</sequence>
<evidence type="ECO:0000259" key="8">
    <source>
        <dbReference type="Pfam" id="PF02979"/>
    </source>
</evidence>
<evidence type="ECO:0000313" key="10">
    <source>
        <dbReference type="Proteomes" id="UP001224845"/>
    </source>
</evidence>
<keyword evidence="3 6" id="KW-0479">Metal-binding</keyword>
<dbReference type="Pfam" id="PF02979">
    <property type="entry name" value="NHase_alpha"/>
    <property type="match status" value="1"/>
</dbReference>
<keyword evidence="6" id="KW-0408">Iron</keyword>
<comment type="similarity">
    <text evidence="1">Belongs to the nitrile hydratase subunit alpha family.</text>
</comment>
<dbReference type="InterPro" id="IPR036648">
    <property type="entry name" value="CN_Hdrase_a/SCN_Hdrase_g_sf"/>
</dbReference>
<dbReference type="EC" id="4.2.1.84" evidence="2"/>
<evidence type="ECO:0000256" key="3">
    <source>
        <dbReference type="ARBA" id="ARBA00022723"/>
    </source>
</evidence>
<evidence type="ECO:0000256" key="4">
    <source>
        <dbReference type="ARBA" id="ARBA00023239"/>
    </source>
</evidence>
<name>A0AAW8E8S3_VARPD</name>
<evidence type="ECO:0000256" key="5">
    <source>
        <dbReference type="ARBA" id="ARBA00044877"/>
    </source>
</evidence>
<dbReference type="SUPFAM" id="SSF56209">
    <property type="entry name" value="Nitrile hydratase alpha chain"/>
    <property type="match status" value="1"/>
</dbReference>
<feature type="compositionally biased region" description="Low complexity" evidence="7">
    <location>
        <begin position="40"/>
        <end position="51"/>
    </location>
</feature>
<evidence type="ECO:0000256" key="6">
    <source>
        <dbReference type="PIRSR" id="PIRSR001426-1"/>
    </source>
</evidence>